<feature type="compositionally biased region" description="Basic and acidic residues" evidence="1">
    <location>
        <begin position="146"/>
        <end position="156"/>
    </location>
</feature>
<feature type="region of interest" description="Disordered" evidence="1">
    <location>
        <begin position="135"/>
        <end position="169"/>
    </location>
</feature>
<reference evidence="2" key="1">
    <citation type="submission" date="2020-05" db="EMBL/GenBank/DDBJ databases">
        <authorList>
            <person name="Chiriac C."/>
            <person name="Salcher M."/>
            <person name="Ghai R."/>
            <person name="Kavagutti S V."/>
        </authorList>
    </citation>
    <scope>NUCLEOTIDE SEQUENCE</scope>
</reference>
<protein>
    <submittedName>
        <fullName evidence="2">Uncharacterized protein</fullName>
    </submittedName>
</protein>
<dbReference type="EMBL" id="LR797470">
    <property type="protein sequence ID" value="CAB4218642.1"/>
    <property type="molecule type" value="Genomic_DNA"/>
</dbReference>
<proteinExistence type="predicted"/>
<gene>
    <name evidence="2" type="ORF">UFOVP1608_42</name>
</gene>
<accession>A0A6J5SSV0</accession>
<name>A0A6J5SSV0_9CAUD</name>
<evidence type="ECO:0000256" key="1">
    <source>
        <dbReference type="SAM" id="MobiDB-lite"/>
    </source>
</evidence>
<evidence type="ECO:0000313" key="2">
    <source>
        <dbReference type="EMBL" id="CAB4218642.1"/>
    </source>
</evidence>
<organism evidence="2">
    <name type="scientific">uncultured Caudovirales phage</name>
    <dbReference type="NCBI Taxonomy" id="2100421"/>
    <lineage>
        <taxon>Viruses</taxon>
        <taxon>Duplodnaviria</taxon>
        <taxon>Heunggongvirae</taxon>
        <taxon>Uroviricota</taxon>
        <taxon>Caudoviricetes</taxon>
        <taxon>Peduoviridae</taxon>
        <taxon>Maltschvirus</taxon>
        <taxon>Maltschvirus maltsch</taxon>
    </lineage>
</organism>
<sequence>MTRESAAAWLNYTDPRLKIIEDAFLARPGWSLENTAAIILRDLDQWLLRQADEFRAANYIEPRLHGMKLCPTVRHEDDFSCGFSIAQFYYTHTTSTTPNDLYGRACAKSGHEWGRYSVGIERCIWCGEFPVAPASTESAPISTPDLPRDGSDDRPVKPCGDPSCSCSLT</sequence>